<gene>
    <name evidence="1" type="ORF">GCM10023220_60280</name>
</gene>
<proteinExistence type="predicted"/>
<name>A0ABP9CWA7_9ACTN</name>
<comment type="caution">
    <text evidence="1">The sequence shown here is derived from an EMBL/GenBank/DDBJ whole genome shotgun (WGS) entry which is preliminary data.</text>
</comment>
<dbReference type="EMBL" id="BAABIG010000077">
    <property type="protein sequence ID" value="GAA4819393.1"/>
    <property type="molecule type" value="Genomic_DNA"/>
</dbReference>
<organism evidence="1 2">
    <name type="scientific">Streptomyces ziwulingensis</name>
    <dbReference type="NCBI Taxonomy" id="1045501"/>
    <lineage>
        <taxon>Bacteria</taxon>
        <taxon>Bacillati</taxon>
        <taxon>Actinomycetota</taxon>
        <taxon>Actinomycetes</taxon>
        <taxon>Kitasatosporales</taxon>
        <taxon>Streptomycetaceae</taxon>
        <taxon>Streptomyces</taxon>
    </lineage>
</organism>
<reference evidence="2" key="1">
    <citation type="journal article" date="2019" name="Int. J. Syst. Evol. Microbiol.">
        <title>The Global Catalogue of Microorganisms (GCM) 10K type strain sequencing project: providing services to taxonomists for standard genome sequencing and annotation.</title>
        <authorList>
            <consortium name="The Broad Institute Genomics Platform"/>
            <consortium name="The Broad Institute Genome Sequencing Center for Infectious Disease"/>
            <person name="Wu L."/>
            <person name="Ma J."/>
        </authorList>
    </citation>
    <scope>NUCLEOTIDE SEQUENCE [LARGE SCALE GENOMIC DNA]</scope>
    <source>
        <strain evidence="2">JCM 18081</strain>
    </source>
</reference>
<evidence type="ECO:0000313" key="1">
    <source>
        <dbReference type="EMBL" id="GAA4819393.1"/>
    </source>
</evidence>
<accession>A0ABP9CWA7</accession>
<evidence type="ECO:0000313" key="2">
    <source>
        <dbReference type="Proteomes" id="UP001501265"/>
    </source>
</evidence>
<keyword evidence="2" id="KW-1185">Reference proteome</keyword>
<dbReference type="Proteomes" id="UP001501265">
    <property type="component" value="Unassembled WGS sequence"/>
</dbReference>
<protein>
    <submittedName>
        <fullName evidence="1">Uncharacterized protein</fullName>
    </submittedName>
</protein>
<sequence length="68" mass="7027">MERSGARHCGGAGTLSGTWSVTLVAGVVRSNPKPYTGPRVMHLPLPPAQATALARVPTIRACANCPAF</sequence>